<feature type="region of interest" description="Disordered" evidence="1">
    <location>
        <begin position="1"/>
        <end position="32"/>
    </location>
</feature>
<sequence length="46" mass="5033">MHNHSPRSPRPTLSLFDRKRPFHPGLAPGGTLSSTQLKQIVADILG</sequence>
<evidence type="ECO:0000256" key="1">
    <source>
        <dbReference type="SAM" id="MobiDB-lite"/>
    </source>
</evidence>
<protein>
    <submittedName>
        <fullName evidence="2">Uncharacterized protein</fullName>
    </submittedName>
</protein>
<dbReference type="AlphaFoldDB" id="N1MH73"/>
<gene>
    <name evidence="2" type="ORF">EBBID32_6390</name>
</gene>
<comment type="caution">
    <text evidence="2">The sequence shown here is derived from an EMBL/GenBank/DDBJ whole genome shotgun (WGS) entry which is preliminary data.</text>
</comment>
<accession>N1MH73</accession>
<keyword evidence="3" id="KW-1185">Reference proteome</keyword>
<dbReference type="EMBL" id="CAVK010000031">
    <property type="protein sequence ID" value="CCW16306.1"/>
    <property type="molecule type" value="Genomic_DNA"/>
</dbReference>
<organism evidence="2 3">
    <name type="scientific">Sphingobium indicum BiD32</name>
    <dbReference type="NCBI Taxonomy" id="1301087"/>
    <lineage>
        <taxon>Bacteria</taxon>
        <taxon>Pseudomonadati</taxon>
        <taxon>Pseudomonadota</taxon>
        <taxon>Alphaproteobacteria</taxon>
        <taxon>Sphingomonadales</taxon>
        <taxon>Sphingomonadaceae</taxon>
        <taxon>Sphingobium</taxon>
    </lineage>
</organism>
<proteinExistence type="predicted"/>
<reference evidence="2 3" key="1">
    <citation type="submission" date="2013-03" db="EMBL/GenBank/DDBJ databases">
        <authorList>
            <person name="Le V."/>
        </authorList>
    </citation>
    <scope>NUCLEOTIDE SEQUENCE [LARGE SCALE GENOMIC DNA]</scope>
    <source>
        <strain evidence="2 3">BiD32</strain>
    </source>
</reference>
<dbReference type="Proteomes" id="UP000013201">
    <property type="component" value="Unassembled WGS sequence"/>
</dbReference>
<evidence type="ECO:0000313" key="3">
    <source>
        <dbReference type="Proteomes" id="UP000013201"/>
    </source>
</evidence>
<name>N1MH73_9SPHN</name>
<reference evidence="3" key="2">
    <citation type="submission" date="2013-04" db="EMBL/GenBank/DDBJ databases">
        <title>Bisphenol A degrading Sphingobium sp. strain BiD32.</title>
        <authorList>
            <person name="Nielsen J.L."/>
            <person name="Zhou N.A."/>
            <person name="Kjeldal H."/>
        </authorList>
    </citation>
    <scope>NUCLEOTIDE SEQUENCE [LARGE SCALE GENOMIC DNA]</scope>
    <source>
        <strain evidence="3">BiD32</strain>
    </source>
</reference>
<dbReference type="RefSeq" id="WP_006950611.1">
    <property type="nucleotide sequence ID" value="NZ_CAVK010000031.1"/>
</dbReference>
<evidence type="ECO:0000313" key="2">
    <source>
        <dbReference type="EMBL" id="CCW16306.1"/>
    </source>
</evidence>